<evidence type="ECO:0000313" key="4">
    <source>
        <dbReference type="Proteomes" id="UP000677234"/>
    </source>
</evidence>
<gene>
    <name evidence="1" type="ORF">JD108_07490</name>
    <name evidence="2" type="ORF">KDJ56_07170</name>
</gene>
<dbReference type="GO" id="GO:0005198">
    <property type="term" value="F:structural molecule activity"/>
    <property type="evidence" value="ECO:0007669"/>
    <property type="project" value="InterPro"/>
</dbReference>
<dbReference type="NCBIfam" id="TIGR01539">
    <property type="entry name" value="portal_lambda"/>
    <property type="match status" value="1"/>
</dbReference>
<sequence>MNTVDRFIAYFNPHGAFKRQAARRALDVLNTGYSESGASTTKKALKGWRARSKSPQSDIDLNLDTLRQRSRDLFMSGALGRSAIVTPRTNVIGAGLKLKSRIDHELLGLTREQADEWERKTEREFALWAESRFCDALRMNNFYELQSVLFMSALLNGDGWVAIKQGDPKPYFPYALRLHLFEGDRVCTPWGTTGYPTISSVIGRNEKNGNRIINGVEIDQSGAVVAYWIANKYLHDPTAPMTETEWVRVEAFGKRTGQPNILQIMETERCEQYRGVPFLAPVIQSIKQISQYTEAELTAAIILSFFTVFVKEGQNSFSDFPIAEAVQDSEKVDFDPNSLELGSGTINVLPPGFEIETADPKRPASTFDVFVTALARQIGAALEIPYELLLKSFTSSYSASRAALLEAWKAFKMRRTWFANDFCQPIYEMWLSEAIARGRVNAPGYFNDPLMAKAWSRAEWHGPAPGQIDPTKEVQAAKMRVENGFSTRERETIELTGGDFDRNIEQLQRENQLMKNAGLLPEGGVKSE</sequence>
<dbReference type="KEGG" id="bcop:JD108_07490"/>
<reference evidence="1 3" key="1">
    <citation type="submission" date="2020-12" db="EMBL/GenBank/DDBJ databases">
        <title>strain FJAT-54423T represents a novel species of the genus Brevibacillus.</title>
        <authorList>
            <person name="Tang R."/>
        </authorList>
    </citation>
    <scope>NUCLEOTIDE SEQUENCE [LARGE SCALE GENOMIC DNA]</scope>
    <source>
        <strain evidence="1 3">FJAT-54423</strain>
    </source>
</reference>
<organism evidence="1 3">
    <name type="scientific">Brevibacillus composti</name>
    <dbReference type="NCBI Taxonomy" id="2796470"/>
    <lineage>
        <taxon>Bacteria</taxon>
        <taxon>Bacillati</taxon>
        <taxon>Bacillota</taxon>
        <taxon>Bacilli</taxon>
        <taxon>Bacillales</taxon>
        <taxon>Paenibacillaceae</taxon>
        <taxon>Brevibacillus</taxon>
    </lineage>
</organism>
<proteinExistence type="predicted"/>
<evidence type="ECO:0000313" key="2">
    <source>
        <dbReference type="EMBL" id="QUO42737.1"/>
    </source>
</evidence>
<dbReference type="Proteomes" id="UP000677234">
    <property type="component" value="Chromosome"/>
</dbReference>
<protein>
    <submittedName>
        <fullName evidence="1">Phage portal protein</fullName>
    </submittedName>
</protein>
<dbReference type="RefSeq" id="WP_198829225.1">
    <property type="nucleotide sequence ID" value="NZ_CP066308.1"/>
</dbReference>
<dbReference type="AlphaFoldDB" id="A0A7T5ENB7"/>
<dbReference type="EMBL" id="CP066308">
    <property type="protein sequence ID" value="QQE75711.1"/>
    <property type="molecule type" value="Genomic_DNA"/>
</dbReference>
<dbReference type="Pfam" id="PF05136">
    <property type="entry name" value="Phage_portal_2"/>
    <property type="match status" value="1"/>
</dbReference>
<reference evidence="2" key="2">
    <citation type="submission" date="2021-04" db="EMBL/GenBank/DDBJ databases">
        <title>Brevibacillus composti FJAT-54423, complete genome.</title>
        <authorList>
            <person name="Tang R."/>
        </authorList>
    </citation>
    <scope>NUCLEOTIDE SEQUENCE</scope>
    <source>
        <strain evidence="2">FJAT-54424</strain>
    </source>
</reference>
<keyword evidence="4" id="KW-1185">Reference proteome</keyword>
<dbReference type="EMBL" id="CP073708">
    <property type="protein sequence ID" value="QUO42737.1"/>
    <property type="molecule type" value="Genomic_DNA"/>
</dbReference>
<dbReference type="InterPro" id="IPR006429">
    <property type="entry name" value="Phage_lambda_portal"/>
</dbReference>
<evidence type="ECO:0000313" key="3">
    <source>
        <dbReference type="Proteomes" id="UP000595847"/>
    </source>
</evidence>
<dbReference type="Proteomes" id="UP000595847">
    <property type="component" value="Chromosome"/>
</dbReference>
<evidence type="ECO:0000313" key="1">
    <source>
        <dbReference type="EMBL" id="QQE75711.1"/>
    </source>
</evidence>
<accession>A0A7T5ENB7</accession>
<dbReference type="GO" id="GO:0019068">
    <property type="term" value="P:virion assembly"/>
    <property type="evidence" value="ECO:0007669"/>
    <property type="project" value="InterPro"/>
</dbReference>
<name>A0A7T5ENB7_9BACL</name>